<name>A0A3L8SUY0_CHLGU</name>
<accession>A0A3L8SUY0</accession>
<protein>
    <submittedName>
        <fullName evidence="1">Uncharacterized protein</fullName>
    </submittedName>
</protein>
<reference evidence="1 2" key="1">
    <citation type="journal article" date="2018" name="Proc. R. Soc. B">
        <title>A non-coding region near Follistatin controls head colour polymorphism in the Gouldian finch.</title>
        <authorList>
            <person name="Toomey M.B."/>
            <person name="Marques C.I."/>
            <person name="Andrade P."/>
            <person name="Araujo P.M."/>
            <person name="Sabatino S."/>
            <person name="Gazda M.A."/>
            <person name="Afonso S."/>
            <person name="Lopes R.J."/>
            <person name="Corbo J.C."/>
            <person name="Carneiro M."/>
        </authorList>
    </citation>
    <scope>NUCLEOTIDE SEQUENCE [LARGE SCALE GENOMIC DNA]</scope>
    <source>
        <strain evidence="1">Red01</strain>
        <tissue evidence="1">Muscle</tissue>
    </source>
</reference>
<dbReference type="Proteomes" id="UP000276834">
    <property type="component" value="Unassembled WGS sequence"/>
</dbReference>
<comment type="caution">
    <text evidence="1">The sequence shown here is derived from an EMBL/GenBank/DDBJ whole genome shotgun (WGS) entry which is preliminary data.</text>
</comment>
<evidence type="ECO:0000313" key="1">
    <source>
        <dbReference type="EMBL" id="RLW09090.1"/>
    </source>
</evidence>
<dbReference type="AlphaFoldDB" id="A0A3L8SUY0"/>
<gene>
    <name evidence="1" type="ORF">DV515_00002851</name>
</gene>
<organism evidence="1 2">
    <name type="scientific">Chloebia gouldiae</name>
    <name type="common">Gouldian finch</name>
    <name type="synonym">Erythrura gouldiae</name>
    <dbReference type="NCBI Taxonomy" id="44316"/>
    <lineage>
        <taxon>Eukaryota</taxon>
        <taxon>Metazoa</taxon>
        <taxon>Chordata</taxon>
        <taxon>Craniata</taxon>
        <taxon>Vertebrata</taxon>
        <taxon>Euteleostomi</taxon>
        <taxon>Archelosauria</taxon>
        <taxon>Archosauria</taxon>
        <taxon>Dinosauria</taxon>
        <taxon>Saurischia</taxon>
        <taxon>Theropoda</taxon>
        <taxon>Coelurosauria</taxon>
        <taxon>Aves</taxon>
        <taxon>Neognathae</taxon>
        <taxon>Neoaves</taxon>
        <taxon>Telluraves</taxon>
        <taxon>Australaves</taxon>
        <taxon>Passeriformes</taxon>
        <taxon>Passeroidea</taxon>
        <taxon>Passeridae</taxon>
        <taxon>Chloebia</taxon>
    </lineage>
</organism>
<keyword evidence="2" id="KW-1185">Reference proteome</keyword>
<proteinExistence type="predicted"/>
<evidence type="ECO:0000313" key="2">
    <source>
        <dbReference type="Proteomes" id="UP000276834"/>
    </source>
</evidence>
<sequence>MRLRDATSFEWDESHYEGSSAWETTLLPYWRTRHKQEDHSGTPPANVLQRHCALMGGGCMQIAGTYLKTTGHRNPSPENWMCKHEVVETLPITLLG</sequence>
<dbReference type="EMBL" id="QUSF01000005">
    <property type="protein sequence ID" value="RLW09090.1"/>
    <property type="molecule type" value="Genomic_DNA"/>
</dbReference>